<feature type="domain" description="Vacuolar protein sorting-associated protein 13 VPS13 adaptor binding" evidence="7">
    <location>
        <begin position="2498"/>
        <end position="2742"/>
    </location>
</feature>
<evidence type="ECO:0000259" key="5">
    <source>
        <dbReference type="Pfam" id="PF12624"/>
    </source>
</evidence>
<protein>
    <recommendedName>
        <fullName evidence="11">Vacuolar protein sorting-associated protein 13</fullName>
    </recommendedName>
</protein>
<feature type="domain" description="Intermembrane lipid transfer protein VPS13-like C-terminal" evidence="8">
    <location>
        <begin position="3339"/>
        <end position="3443"/>
    </location>
</feature>
<feature type="region of interest" description="Disordered" evidence="4">
    <location>
        <begin position="2374"/>
        <end position="2432"/>
    </location>
</feature>
<dbReference type="Proteomes" id="UP000078200">
    <property type="component" value="Unassembled WGS sequence"/>
</dbReference>
<dbReference type="InterPro" id="IPR009543">
    <property type="entry name" value="VPS13_VAB"/>
</dbReference>
<comment type="similarity">
    <text evidence="1">Belongs to the VPS13 family.</text>
</comment>
<sequence>MVFEYIVTDLINRFLGRFVDNLDNKQLKISVWSGDVVLHNLKIKDVALDEFELPIKLMHGYLGKLVLKIPWKNLYSQPIVAQVEEVYLLITPRSMVKYNAQKEAAAELAFKQKTLNAIDEAYRLEQKKATRKMDPSLVEKLTARIVNNVQVKVSNIHVRYEDTITAKLPFAFGFTLHNLEVFTTDENWKQCFITQVVGQVFKLATLDSIAVYMNCQAVTFTTRPYQERVDLFRETIARKDKVPQFYTYVLGPISAMAQLRLNLNPAQDNPPFVIPKIRLDLGIEKLSVGITSTQYLTLMSLLDVLGRMLAGTPYRKFRPYNTPIKGNAKVWWKFAITCILEEQVRKKKIAWTWAHVKEHRKIYRLYYEAHKERCLTSKPPQALLQRCAEGEKRLDMFNLILIRKRVHLDIERIKKEEMERKEEKKKQGWFGGWHRKKSTDSPETLSLKKQLQSALTPEERGKLFDAIGYQEDTAPLILPDYYVAVIMNFHLSSLEVGLYDDRDFGETFDRDTVTQHEKKSVLILRFLDVGAELQQRPGSKGMNLTVGMKELKVTGYTLAQKTPTLIVSKISSSTNLLDLSFEMKPLDKSCDQRIRLAMRPLQIMYDGGTILQLLKCFVPEPDVNLSKLEGAATLKLATYKSRSATGLQYMIDSHPRLDIDITFMPNIIILPMGGIFRPGKQSAVVVSLGKLHVSSQPHEPLDDNLMKLDQEGIMETLIAKAYDIFKVTIEDVQILVPFADENWEKIIRRGSSARMQLLRPTSIIVNAEVCVVDNDPRLPKTRVNILLPAINLNLAEDRVIEAINIGLSIPQPPPKKAAPSPPPPPKSPTKTTTKHPTASALRRSAEGRHSIRSSVQDEVIQCTNLELSFALKEFSITLLRALPSPSRVSDTASSSDSTAYDTTETEEEGPLDAVFYDADELMLVEPQEADVTKLLSFQVLQLEVELAMRTFELALKANLGAISLMSYVVLDQKEKAIVLIETPGFTEGRPLLLIGLTMVNKVTPDFITKYQSIEQLINVNFAVLKVILHQEDILRLLEIAAELQEKMGEIGIKPKDQQETQQGSSVVTEDNLAARLSSFNEETRQMMEAAAPRPSKVAKVIDSIKLKLVANLEMVSLELTCEKRSLALISISTLDANVILKSAYTEVKLFLKDILVRDPNVLTKHPDFLSIVGHDALNCKIVLYDLEETKDYNKYDMTLRVEVGGMKIVFVNWFLSSVLSFLANFQAAQQAIKKASKQAAVAAKKNVMTKEKVSRIKMNVYIKAPVIIVPVDSQATNAIVIDLGHLHVANTVSDIIEGEDKAEPLVIDDMKIALEDMRITRVQILNEQQKMLLQEKGEDEVDLSYGFKAGVNMMERSNINLVLKRNLTFGWVKSAPEMDISGHVQLLEFRLLMDDYGVIMSILNRNLKEGKNEFARVEVETDHRGSTTSAPTTASLATQVHEERASKPVETVKGTRKAVTVKRKRISEQLKFNVQVDGFVLHLMTHPKSGLARFGIYYLSVKGSELVDNTFTANVVLCNIQLDDTRPDTTSKITTYMCRKDWLTMNVPDKLISTSVEIISHCLRHDTYMLDVTVLLKENETMVKAKISSFDIILCAKFLLKLTEFFKVPEIAEAVTPEKAKSVVTLHTTYVRESSTISESKKSVQKRLTLTDVTAPNKTASTTAIVEDDKTKKNLITITEVTEPSSETPAAPPQPAQREANINISLVIDEPSIILIESLDDMNTNAVIFNMQVQLNLRIVGEKQLIKGTIDGLKMYLCCFLPERREATRHYILHPCVISLHGSTPNEGGLHVSLAFTDVILNVSPAALEIFNKIGQSVSGQNVTKLIKKHKPHLESIWKQKKFESGEYWFTEMEEGEDAVSLLEKKSTAPAKSERCVIEMPCVILVVESGLGYYTHPLISVDTRLNVAAKDWSSNLNVSGALTLSVNSYNQSLAVWEPVVEQSELFDNRGERVLQPWEITFSLCAEERVSEYDPTQIDHVQVIKIISTEMLEATVSKTFIKLLDSLGAAFGQAMATHGIVKPEVIAPYICQNDSGFDITINFSVGIFTPHDCHLPTWPGHRALNKPLVFTFLNDRHGFEERNIKSCVVPNGHKIYLRTKNLGTISVAEEEEYNIYVKVGNVEQSLILPMSKVVKRYFPLNRGEYLETWGIVSDVTSEYGCTTINIHGVVSIANHFTLPIRVFSTQPDIQEMLQIGTVPSAGVFHVPLHAIHSEGRYLHFAPESYEISKKGVKWDNFPTDFKYMRHISCESRYTFEPFYINVNREKTEIYYELTNKYKIPSVCYTFHLRPPMYLRNALPINISVSVSGCARNRAISDTISERTHSSESSQRAQDTPTNSLPGTPMSAKPRQPPTSPPTHQLAARDQLQRDVLEMQSSDDPTGLTRSVMQNTSPLTSATGSTSERTQSSDISVVNPRANRDQNLNVDEDSDDDMNLGEQEVEVGNLLHLPTIQIRGRSKYPGNYLVIRMIQYLEKDWSCTTEIPENRPQFTSWKFHSYDSETPMALDLYVRFDDRYGSLVITLFSPFWLVNKTGLMLSYKTDNESVDVLYHPSEYSGPILYAFRGKNLFEKKSCAIRVEGGDWSKQIPLHVAGSTGSVTCKYKGFPFQVGVHNSLTKNSLTKHITFIPFYTITNKCSYVVEVQEFSRPGDPWKKLAVDKCTPWWPKNISNLMLVAKVGADRTTPFKYSEPFQTLLQLVDNRYGGINVDIHVTEGGTYINFFEYRHGDAPGLLINHTSKPVKYQEKKFGSERTLHPEHQVLFTWGDSAGEKLIVFGENKVEYDFRKDGMGHLKLQGNVTAFWTSFLNGEQRILLFTEREEIAFRSETTALLQKITQSIEVKIHGIAVSLINNEANVDVLYLGITSSGIIWEAKKEKKWHYKALNIHDNTIMEARYQQYLVDKAVVNAIEAPYMLDDKQTINFDEMILRKNNSNRFLRRIALPGIWLILNASPYQVQLHLKVNRIQLDNQVVDCVFPVILAPIPPPKTLAKTVSFKPFIEASVIQKKMANTSVKQFVYLCALIQEFHVKVDLLFVMALVQMFAAPHNDDAEANFFKIDVESIEKPLSSLVLVQSQHETKNFYDNLHLGPLKIHISFSLAGLEPSALPTVLSKFIQGVGVTLTDISDVVLRLAYFDRLGLYYTQSQLVRDIVRHYVGQTVKQIYVLVLGLDVLGNPYGLVVGFKKGVEDLFYEPFQGAVEGPGEFIEGMAIGMKSLFTHTVGGAAGALSKITGAMGKGLAVLTFDDEYQRKRRQVMISKPKTFHEGMARSGKGLVMGFVEGVTGVVTKPVAGAREQGVGGFFKGVGKGAIGLVTRPASGVVDFTYGTFDSVKRCTEIQGESKRMRPPRYFYDDKVVRPYNRDDAKGAQLLREVEKGRYLKTDIFTASEEVVPGREYLLVTNHRLLYVTRNDVFGTWPVQWTCLMSDIVSMAATDTGIEFTFRKDSKKKTFSSYSSKDYTVKAITIIREPKRERMLYTIEAQRSLRSLE</sequence>
<feature type="compositionally biased region" description="Low complexity" evidence="4">
    <location>
        <begin position="889"/>
        <end position="902"/>
    </location>
</feature>
<feature type="compositionally biased region" description="Low complexity" evidence="4">
    <location>
        <begin position="828"/>
        <end position="840"/>
    </location>
</feature>
<dbReference type="GO" id="GO:0045053">
    <property type="term" value="P:protein retention in Golgi apparatus"/>
    <property type="evidence" value="ECO:0007669"/>
    <property type="project" value="TreeGrafter"/>
</dbReference>
<feature type="compositionally biased region" description="Polar residues" evidence="4">
    <location>
        <begin position="2325"/>
        <end position="2340"/>
    </location>
</feature>
<dbReference type="InterPro" id="IPR056747">
    <property type="entry name" value="VPS13-like_M"/>
</dbReference>
<dbReference type="PANTHER" id="PTHR16166">
    <property type="entry name" value="VACUOLAR PROTEIN SORTING-ASSOCIATED PROTEIN VPS13"/>
    <property type="match status" value="1"/>
</dbReference>
<dbReference type="Pfam" id="PF25033">
    <property type="entry name" value="VPS13_M"/>
    <property type="match status" value="1"/>
</dbReference>
<feature type="region of interest" description="Disordered" evidence="4">
    <location>
        <begin position="1421"/>
        <end position="1451"/>
    </location>
</feature>
<dbReference type="GO" id="GO:0006869">
    <property type="term" value="P:lipid transport"/>
    <property type="evidence" value="ECO:0007669"/>
    <property type="project" value="UniProtKB-KW"/>
</dbReference>
<evidence type="ECO:0000259" key="6">
    <source>
        <dbReference type="Pfam" id="PF25033"/>
    </source>
</evidence>
<feature type="domain" description="Chorein N-terminal" evidence="5">
    <location>
        <begin position="2"/>
        <end position="808"/>
    </location>
</feature>
<dbReference type="InterPro" id="IPR026854">
    <property type="entry name" value="VPS13_N"/>
</dbReference>
<feature type="compositionally biased region" description="Low complexity" evidence="4">
    <location>
        <begin position="1426"/>
        <end position="1438"/>
    </location>
</feature>
<dbReference type="STRING" id="7395.A0A1A9VL17"/>
<evidence type="ECO:0000259" key="7">
    <source>
        <dbReference type="Pfam" id="PF25036"/>
    </source>
</evidence>
<evidence type="ECO:0000256" key="1">
    <source>
        <dbReference type="ARBA" id="ARBA00006545"/>
    </source>
</evidence>
<dbReference type="InterPro" id="IPR056748">
    <property type="entry name" value="VPS13-like_C"/>
</dbReference>
<dbReference type="PANTHER" id="PTHR16166:SF93">
    <property type="entry name" value="INTERMEMBRANE LIPID TRANSFER PROTEIN VPS13"/>
    <property type="match status" value="1"/>
</dbReference>
<organism evidence="9 10">
    <name type="scientific">Glossina austeni</name>
    <name type="common">Savannah tsetse fly</name>
    <dbReference type="NCBI Taxonomy" id="7395"/>
    <lineage>
        <taxon>Eukaryota</taxon>
        <taxon>Metazoa</taxon>
        <taxon>Ecdysozoa</taxon>
        <taxon>Arthropoda</taxon>
        <taxon>Hexapoda</taxon>
        <taxon>Insecta</taxon>
        <taxon>Pterygota</taxon>
        <taxon>Neoptera</taxon>
        <taxon>Endopterygota</taxon>
        <taxon>Diptera</taxon>
        <taxon>Brachycera</taxon>
        <taxon>Muscomorpha</taxon>
        <taxon>Hippoboscoidea</taxon>
        <taxon>Glossinidae</taxon>
        <taxon>Glossina</taxon>
    </lineage>
</organism>
<dbReference type="EnsemblMetazoa" id="GAUT040220-RA">
    <property type="protein sequence ID" value="GAUT040220-PA"/>
    <property type="gene ID" value="GAUT040220"/>
</dbReference>
<dbReference type="Pfam" id="PF12624">
    <property type="entry name" value="VPS13_N"/>
    <property type="match status" value="1"/>
</dbReference>
<keyword evidence="10" id="KW-1185">Reference proteome</keyword>
<evidence type="ECO:0000259" key="8">
    <source>
        <dbReference type="Pfam" id="PF25037"/>
    </source>
</evidence>
<dbReference type="Pfam" id="PF25036">
    <property type="entry name" value="VPS13_VAB"/>
    <property type="match status" value="1"/>
</dbReference>
<keyword evidence="3" id="KW-0445">Lipid transport</keyword>
<reference evidence="9" key="1">
    <citation type="submission" date="2020-05" db="UniProtKB">
        <authorList>
            <consortium name="EnsemblMetazoa"/>
        </authorList>
    </citation>
    <scope>IDENTIFICATION</scope>
    <source>
        <strain evidence="9">TTRI</strain>
    </source>
</reference>
<dbReference type="GO" id="GO:0006623">
    <property type="term" value="P:protein targeting to vacuole"/>
    <property type="evidence" value="ECO:0007669"/>
    <property type="project" value="TreeGrafter"/>
</dbReference>
<proteinExistence type="inferred from homology"/>
<evidence type="ECO:0000313" key="9">
    <source>
        <dbReference type="EnsemblMetazoa" id="GAUT040220-PA"/>
    </source>
</evidence>
<evidence type="ECO:0000256" key="3">
    <source>
        <dbReference type="ARBA" id="ARBA00023055"/>
    </source>
</evidence>
<evidence type="ECO:0000313" key="10">
    <source>
        <dbReference type="Proteomes" id="UP000078200"/>
    </source>
</evidence>
<evidence type="ECO:0000256" key="4">
    <source>
        <dbReference type="SAM" id="MobiDB-lite"/>
    </source>
</evidence>
<feature type="compositionally biased region" description="Polar residues" evidence="4">
    <location>
        <begin position="2374"/>
        <end position="2410"/>
    </location>
</feature>
<dbReference type="Pfam" id="PF25037">
    <property type="entry name" value="VPS13_C"/>
    <property type="match status" value="1"/>
</dbReference>
<dbReference type="VEuPathDB" id="VectorBase:GAUT040220"/>
<feature type="region of interest" description="Disordered" evidence="4">
    <location>
        <begin position="2318"/>
        <end position="2361"/>
    </location>
</feature>
<feature type="domain" description="VPS13-like middle region" evidence="6">
    <location>
        <begin position="1123"/>
        <end position="1999"/>
    </location>
</feature>
<name>A0A1A9VL17_GLOAU</name>
<accession>A0A1A9VL17</accession>
<keyword evidence="2" id="KW-0813">Transport</keyword>
<dbReference type="InterPro" id="IPR026847">
    <property type="entry name" value="VPS13"/>
</dbReference>
<evidence type="ECO:0008006" key="11">
    <source>
        <dbReference type="Google" id="ProtNLM"/>
    </source>
</evidence>
<feature type="compositionally biased region" description="Pro residues" evidence="4">
    <location>
        <begin position="810"/>
        <end position="827"/>
    </location>
</feature>
<feature type="region of interest" description="Disordered" evidence="4">
    <location>
        <begin position="810"/>
        <end position="852"/>
    </location>
</feature>
<feature type="region of interest" description="Disordered" evidence="4">
    <location>
        <begin position="885"/>
        <end position="907"/>
    </location>
</feature>
<evidence type="ECO:0000256" key="2">
    <source>
        <dbReference type="ARBA" id="ARBA00022448"/>
    </source>
</evidence>